<dbReference type="EMBL" id="JH992979">
    <property type="protein sequence ID" value="EKX50300.1"/>
    <property type="molecule type" value="Genomic_DNA"/>
</dbReference>
<dbReference type="GO" id="GO:0006508">
    <property type="term" value="P:proteolysis"/>
    <property type="evidence" value="ECO:0007669"/>
    <property type="project" value="UniProtKB-KW"/>
</dbReference>
<dbReference type="RefSeq" id="XP_005837280.1">
    <property type="nucleotide sequence ID" value="XM_005837223.1"/>
</dbReference>
<dbReference type="Pfam" id="PF00026">
    <property type="entry name" value="Asp"/>
    <property type="match status" value="1"/>
</dbReference>
<protein>
    <recommendedName>
        <fullName evidence="4">Peptidase A1 domain-containing protein</fullName>
    </recommendedName>
</protein>
<dbReference type="eggNOG" id="KOG1339">
    <property type="taxonomic scope" value="Eukaryota"/>
</dbReference>
<dbReference type="Proteomes" id="UP000011087">
    <property type="component" value="Unassembled WGS sequence"/>
</dbReference>
<reference evidence="7" key="2">
    <citation type="submission" date="2012-11" db="EMBL/GenBank/DDBJ databases">
        <authorList>
            <person name="Kuo A."/>
            <person name="Curtis B.A."/>
            <person name="Tanifuji G."/>
            <person name="Burki F."/>
            <person name="Gruber A."/>
            <person name="Irimia M."/>
            <person name="Maruyama S."/>
            <person name="Arias M.C."/>
            <person name="Ball S.G."/>
            <person name="Gile G.H."/>
            <person name="Hirakawa Y."/>
            <person name="Hopkins J.F."/>
            <person name="Rensing S.A."/>
            <person name="Schmutz J."/>
            <person name="Symeonidi A."/>
            <person name="Elias M."/>
            <person name="Eveleigh R.J."/>
            <person name="Herman E.K."/>
            <person name="Klute M.J."/>
            <person name="Nakayama T."/>
            <person name="Obornik M."/>
            <person name="Reyes-Prieto A."/>
            <person name="Armbrust E.V."/>
            <person name="Aves S.J."/>
            <person name="Beiko R.G."/>
            <person name="Coutinho P."/>
            <person name="Dacks J.B."/>
            <person name="Durnford D.G."/>
            <person name="Fast N.M."/>
            <person name="Green B.R."/>
            <person name="Grisdale C."/>
            <person name="Hempe F."/>
            <person name="Henrissat B."/>
            <person name="Hoppner M.P."/>
            <person name="Ishida K.-I."/>
            <person name="Kim E."/>
            <person name="Koreny L."/>
            <person name="Kroth P.G."/>
            <person name="Liu Y."/>
            <person name="Malik S.-B."/>
            <person name="Maier U.G."/>
            <person name="McRose D."/>
            <person name="Mock T."/>
            <person name="Neilson J.A."/>
            <person name="Onodera N.T."/>
            <person name="Poole A.M."/>
            <person name="Pritham E.J."/>
            <person name="Richards T.A."/>
            <person name="Rocap G."/>
            <person name="Roy S.W."/>
            <person name="Sarai C."/>
            <person name="Schaack S."/>
            <person name="Shirato S."/>
            <person name="Slamovits C.H."/>
            <person name="Spencer D.F."/>
            <person name="Suzuki S."/>
            <person name="Worden A.Z."/>
            <person name="Zauner S."/>
            <person name="Barry K."/>
            <person name="Bell C."/>
            <person name="Bharti A.K."/>
            <person name="Crow J.A."/>
            <person name="Grimwood J."/>
            <person name="Kramer R."/>
            <person name="Lindquist E."/>
            <person name="Lucas S."/>
            <person name="Salamov A."/>
            <person name="McFadden G.I."/>
            <person name="Lane C.E."/>
            <person name="Keeling P.J."/>
            <person name="Gray M.W."/>
            <person name="Grigoriev I.V."/>
            <person name="Archibald J.M."/>
        </authorList>
    </citation>
    <scope>NUCLEOTIDE SEQUENCE</scope>
    <source>
        <strain evidence="7">CCMP2712</strain>
    </source>
</reference>
<proteinExistence type="inferred from homology"/>
<dbReference type="KEGG" id="gtt:GUITHDRAFT_104110"/>
<dbReference type="CDD" id="cd05471">
    <property type="entry name" value="pepsin_like"/>
    <property type="match status" value="1"/>
</dbReference>
<dbReference type="HOGENOM" id="CLU_512379_0_0_1"/>
<gene>
    <name evidence="5" type="ORF">GUITHDRAFT_104110</name>
</gene>
<dbReference type="GO" id="GO:0004190">
    <property type="term" value="F:aspartic-type endopeptidase activity"/>
    <property type="evidence" value="ECO:0007669"/>
    <property type="project" value="UniProtKB-KW"/>
</dbReference>
<dbReference type="Gene3D" id="2.40.70.10">
    <property type="entry name" value="Acid Proteases"/>
    <property type="match status" value="2"/>
</dbReference>
<evidence type="ECO:0000256" key="1">
    <source>
        <dbReference type="ARBA" id="ARBA00007447"/>
    </source>
</evidence>
<dbReference type="EnsemblProtists" id="EKX50300">
    <property type="protein sequence ID" value="EKX50300"/>
    <property type="gene ID" value="GUITHDRAFT_104110"/>
</dbReference>
<dbReference type="OrthoDB" id="771136at2759"/>
<accession>L1JQ64</accession>
<sequence length="532" mass="58377">MCGQFHPNKSTSFYNEEQLFKVEYLDDASLTGFVAKDVVQLGSYYVNTRFGCVTKSKGHDWAQADGILGMGFPAAALRSVPYPLFWALTDPTKADEDNSNILMNRVFTLMLSEDRGELVLGGYDPSSVKGKTVTTGVRASPLGDGTSAFMHYMIDVQSLKIGDHELLQFRDQSIAIQAILDSGTSCLVVPDDTFEGGLLASPFKSFQKYFGDLDEPTIYITIEGQTFSLPYDDYMVDDKPCVMKMKSTPRTFLLGDVFFRRMVVVHDLNDPMQPKVTLGQRAPGYQLTTQFKKIGDRNHVPLGKKKVQKPQPMTIPAIPIRPEEQQQQQSISPVVQSASQRVQPMIPSPGSQQVQYQTFVSHPMDAGPAFPPQQGSYSAAGQYAPQYASPQMPAEQGGAYPVQNGMMVSDEEPPLHNPSLGGQRRLLGFTHDVERIPMTTSNSYIYYAILEVGTPRQKGIHVILDTGSSVFAIFAVPHGGPSLLVICLLVAACILGATSIGLLALSWYQGTYEEMEESMDPLLGQPVEGSPL</sequence>
<dbReference type="PROSITE" id="PS00141">
    <property type="entry name" value="ASP_PROTEASE"/>
    <property type="match status" value="2"/>
</dbReference>
<dbReference type="InterPro" id="IPR001461">
    <property type="entry name" value="Aspartic_peptidase_A1"/>
</dbReference>
<dbReference type="InterPro" id="IPR001969">
    <property type="entry name" value="Aspartic_peptidase_AS"/>
</dbReference>
<keyword evidence="2" id="KW-0645">Protease</keyword>
<evidence type="ECO:0000313" key="7">
    <source>
        <dbReference type="Proteomes" id="UP000011087"/>
    </source>
</evidence>
<evidence type="ECO:0000259" key="4">
    <source>
        <dbReference type="PROSITE" id="PS51767"/>
    </source>
</evidence>
<reference evidence="5 7" key="1">
    <citation type="journal article" date="2012" name="Nature">
        <title>Algal genomes reveal evolutionary mosaicism and the fate of nucleomorphs.</title>
        <authorList>
            <consortium name="DOE Joint Genome Institute"/>
            <person name="Curtis B.A."/>
            <person name="Tanifuji G."/>
            <person name="Burki F."/>
            <person name="Gruber A."/>
            <person name="Irimia M."/>
            <person name="Maruyama S."/>
            <person name="Arias M.C."/>
            <person name="Ball S.G."/>
            <person name="Gile G.H."/>
            <person name="Hirakawa Y."/>
            <person name="Hopkins J.F."/>
            <person name="Kuo A."/>
            <person name="Rensing S.A."/>
            <person name="Schmutz J."/>
            <person name="Symeonidi A."/>
            <person name="Elias M."/>
            <person name="Eveleigh R.J."/>
            <person name="Herman E.K."/>
            <person name="Klute M.J."/>
            <person name="Nakayama T."/>
            <person name="Obornik M."/>
            <person name="Reyes-Prieto A."/>
            <person name="Armbrust E.V."/>
            <person name="Aves S.J."/>
            <person name="Beiko R.G."/>
            <person name="Coutinho P."/>
            <person name="Dacks J.B."/>
            <person name="Durnford D.G."/>
            <person name="Fast N.M."/>
            <person name="Green B.R."/>
            <person name="Grisdale C.J."/>
            <person name="Hempel F."/>
            <person name="Henrissat B."/>
            <person name="Hoppner M.P."/>
            <person name="Ishida K."/>
            <person name="Kim E."/>
            <person name="Koreny L."/>
            <person name="Kroth P.G."/>
            <person name="Liu Y."/>
            <person name="Malik S.B."/>
            <person name="Maier U.G."/>
            <person name="McRose D."/>
            <person name="Mock T."/>
            <person name="Neilson J.A."/>
            <person name="Onodera N.T."/>
            <person name="Poole A.M."/>
            <person name="Pritham E.J."/>
            <person name="Richards T.A."/>
            <person name="Rocap G."/>
            <person name="Roy S.W."/>
            <person name="Sarai C."/>
            <person name="Schaack S."/>
            <person name="Shirato S."/>
            <person name="Slamovits C.H."/>
            <person name="Spencer D.F."/>
            <person name="Suzuki S."/>
            <person name="Worden A.Z."/>
            <person name="Zauner S."/>
            <person name="Barry K."/>
            <person name="Bell C."/>
            <person name="Bharti A.K."/>
            <person name="Crow J.A."/>
            <person name="Grimwood J."/>
            <person name="Kramer R."/>
            <person name="Lindquist E."/>
            <person name="Lucas S."/>
            <person name="Salamov A."/>
            <person name="McFadden G.I."/>
            <person name="Lane C.E."/>
            <person name="Keeling P.J."/>
            <person name="Gray M.W."/>
            <person name="Grigoriev I.V."/>
            <person name="Archibald J.M."/>
        </authorList>
    </citation>
    <scope>NUCLEOTIDE SEQUENCE</scope>
    <source>
        <strain evidence="5 7">CCMP2712</strain>
    </source>
</reference>
<dbReference type="PROSITE" id="PS51767">
    <property type="entry name" value="PEPTIDASE_A1"/>
    <property type="match status" value="1"/>
</dbReference>
<keyword evidence="3" id="KW-1133">Transmembrane helix</keyword>
<keyword evidence="7" id="KW-1185">Reference proteome</keyword>
<dbReference type="PaxDb" id="55529-EKX50300"/>
<feature type="transmembrane region" description="Helical" evidence="3">
    <location>
        <begin position="483"/>
        <end position="508"/>
    </location>
</feature>
<dbReference type="PANTHER" id="PTHR47966:SF51">
    <property type="entry name" value="BETA-SITE APP-CLEAVING ENZYME, ISOFORM A-RELATED"/>
    <property type="match status" value="1"/>
</dbReference>
<evidence type="ECO:0000313" key="6">
    <source>
        <dbReference type="EnsemblProtists" id="EKX50300"/>
    </source>
</evidence>
<keyword evidence="3" id="KW-0472">Membrane</keyword>
<dbReference type="GeneID" id="17306804"/>
<evidence type="ECO:0000256" key="2">
    <source>
        <dbReference type="RuleBase" id="RU000454"/>
    </source>
</evidence>
<dbReference type="InterPro" id="IPR033121">
    <property type="entry name" value="PEPTIDASE_A1"/>
</dbReference>
<dbReference type="PANTHER" id="PTHR47966">
    <property type="entry name" value="BETA-SITE APP-CLEAVING ENZYME, ISOFORM A-RELATED"/>
    <property type="match status" value="1"/>
</dbReference>
<evidence type="ECO:0000313" key="5">
    <source>
        <dbReference type="EMBL" id="EKX50300.1"/>
    </source>
</evidence>
<keyword evidence="2" id="KW-0378">Hydrolase</keyword>
<reference evidence="6" key="3">
    <citation type="submission" date="2016-03" db="UniProtKB">
        <authorList>
            <consortium name="EnsemblProtists"/>
        </authorList>
    </citation>
    <scope>IDENTIFICATION</scope>
</reference>
<keyword evidence="3" id="KW-0812">Transmembrane</keyword>
<dbReference type="InterPro" id="IPR021109">
    <property type="entry name" value="Peptidase_aspartic_dom_sf"/>
</dbReference>
<dbReference type="PRINTS" id="PR00792">
    <property type="entry name" value="PEPSIN"/>
</dbReference>
<dbReference type="STRING" id="905079.L1JQ64"/>
<dbReference type="AlphaFoldDB" id="L1JQ64"/>
<dbReference type="InterPro" id="IPR034164">
    <property type="entry name" value="Pepsin-like_dom"/>
</dbReference>
<feature type="domain" description="Peptidase A1" evidence="4">
    <location>
        <begin position="1"/>
        <end position="279"/>
    </location>
</feature>
<organism evidence="5">
    <name type="scientific">Guillardia theta (strain CCMP2712)</name>
    <name type="common">Cryptophyte</name>
    <dbReference type="NCBI Taxonomy" id="905079"/>
    <lineage>
        <taxon>Eukaryota</taxon>
        <taxon>Cryptophyceae</taxon>
        <taxon>Pyrenomonadales</taxon>
        <taxon>Geminigeraceae</taxon>
        <taxon>Guillardia</taxon>
    </lineage>
</organism>
<keyword evidence="2" id="KW-0064">Aspartyl protease</keyword>
<dbReference type="SUPFAM" id="SSF50630">
    <property type="entry name" value="Acid proteases"/>
    <property type="match status" value="2"/>
</dbReference>
<evidence type="ECO:0000256" key="3">
    <source>
        <dbReference type="SAM" id="Phobius"/>
    </source>
</evidence>
<comment type="similarity">
    <text evidence="1 2">Belongs to the peptidase A1 family.</text>
</comment>
<name>L1JQ64_GUITC</name>